<dbReference type="Proteomes" id="UP000319143">
    <property type="component" value="Unassembled WGS sequence"/>
</dbReference>
<name>A0A5C6DH83_9BACT</name>
<dbReference type="OrthoDB" id="233693at2"/>
<organism evidence="1 2">
    <name type="scientific">Novipirellula artificiosorum</name>
    <dbReference type="NCBI Taxonomy" id="2528016"/>
    <lineage>
        <taxon>Bacteria</taxon>
        <taxon>Pseudomonadati</taxon>
        <taxon>Planctomycetota</taxon>
        <taxon>Planctomycetia</taxon>
        <taxon>Pirellulales</taxon>
        <taxon>Pirellulaceae</taxon>
        <taxon>Novipirellula</taxon>
    </lineage>
</organism>
<dbReference type="AlphaFoldDB" id="A0A5C6DH83"/>
<keyword evidence="2" id="KW-1185">Reference proteome</keyword>
<comment type="caution">
    <text evidence="1">The sequence shown here is derived from an EMBL/GenBank/DDBJ whole genome shotgun (WGS) entry which is preliminary data.</text>
</comment>
<protein>
    <submittedName>
        <fullName evidence="1">Uncharacterized protein</fullName>
    </submittedName>
</protein>
<proteinExistence type="predicted"/>
<dbReference type="PROSITE" id="PS51257">
    <property type="entry name" value="PROKAR_LIPOPROTEIN"/>
    <property type="match status" value="1"/>
</dbReference>
<evidence type="ECO:0000313" key="2">
    <source>
        <dbReference type="Proteomes" id="UP000319143"/>
    </source>
</evidence>
<accession>A0A5C6DH83</accession>
<dbReference type="RefSeq" id="WP_146528062.1">
    <property type="nucleotide sequence ID" value="NZ_SJPV01000006.1"/>
</dbReference>
<dbReference type="EMBL" id="SJPV01000006">
    <property type="protein sequence ID" value="TWU36008.1"/>
    <property type="molecule type" value="Genomic_DNA"/>
</dbReference>
<evidence type="ECO:0000313" key="1">
    <source>
        <dbReference type="EMBL" id="TWU36008.1"/>
    </source>
</evidence>
<reference evidence="1 2" key="1">
    <citation type="submission" date="2019-02" db="EMBL/GenBank/DDBJ databases">
        <title>Deep-cultivation of Planctomycetes and their phenomic and genomic characterization uncovers novel biology.</title>
        <authorList>
            <person name="Wiegand S."/>
            <person name="Jogler M."/>
            <person name="Boedeker C."/>
            <person name="Pinto D."/>
            <person name="Vollmers J."/>
            <person name="Rivas-Marin E."/>
            <person name="Kohn T."/>
            <person name="Peeters S.H."/>
            <person name="Heuer A."/>
            <person name="Rast P."/>
            <person name="Oberbeckmann S."/>
            <person name="Bunk B."/>
            <person name="Jeske O."/>
            <person name="Meyerdierks A."/>
            <person name="Storesund J.E."/>
            <person name="Kallscheuer N."/>
            <person name="Luecker S."/>
            <person name="Lage O.M."/>
            <person name="Pohl T."/>
            <person name="Merkel B.J."/>
            <person name="Hornburger P."/>
            <person name="Mueller R.-W."/>
            <person name="Bruemmer F."/>
            <person name="Labrenz M."/>
            <person name="Spormann A.M."/>
            <person name="Op Den Camp H."/>
            <person name="Overmann J."/>
            <person name="Amann R."/>
            <person name="Jetten M.S.M."/>
            <person name="Mascher T."/>
            <person name="Medema M.H."/>
            <person name="Devos D.P."/>
            <person name="Kaster A.-K."/>
            <person name="Ovreas L."/>
            <person name="Rohde M."/>
            <person name="Galperin M.Y."/>
            <person name="Jogler C."/>
        </authorList>
    </citation>
    <scope>NUCLEOTIDE SEQUENCE [LARGE SCALE GENOMIC DNA]</scope>
    <source>
        <strain evidence="1 2">Poly41</strain>
    </source>
</reference>
<gene>
    <name evidence="1" type="ORF">Poly41_37600</name>
</gene>
<sequence>MTKQVAFPALGWPIVVGISVVVFASCVLLGSASHADAPDGKFDEAAIAALSGGQLIKKLPVRVVGPEGRPVSGVQVTPWALRSSQGHGWWRDDSDDRSELDPTVVTTDTEGLATVEYPFYRDAAERTRTIGVSVFANHPEFAFPDAIHIDVPLETSTPYEIELKLGVPLVMQVTLDGKPADTENLFAIWSDSRSWSSDTKVERLAKGGLRIPPMQEGRNSVLVVRIENDKATHFSKRTDFDLAVGEEHKIEIPLAPAQRIEGKFSDVVPRPVRQGRVVLWTLSPADADQDRVQWTTWVPVHEDGTFTIDGWPDGEPIQAIAICDGFIAKSGKAPSEVTDPPDPEKDFFNRPQVFRSGEAVEIAMKPMVDWQVTTVDEDEEPVAGVDVASWPNVQWWNDGSQVYAGYLARSEILVQTHDYQGSLDDTYPPPFQGTTDGSGQVTLQLPFGEESLTVISEVYELPVFLGRRSVKIESNLDQTAEVTLRLQPSGTERLGEWDKLAGVVFGCSTREGRRICALPEVREKMDAFTKRFREAKNQQDPQLLSEAYTTVAEAFAGVGDLEEATKWHRRAAEQSAKLKAENE</sequence>